<evidence type="ECO:0000313" key="1">
    <source>
        <dbReference type="EMBL" id="NEL78779.1"/>
    </source>
</evidence>
<sequence>MNPLQERRARVTVEVVRPNAQGVDAPQTYVFEQHRMSITVGQGGNQFGNAKVQVYGVPLESMNQIARLWLEVLTPGNTDVLKIDVWDGANYVPFFSGVITWSAVNASGMPNVYLDIEANAAMVAMNMPASPYAQEGPLVLWDALTAILEPTGLIVDYADTAPEIYVSKVRTTGTPLEQAGALMRGYPELTWYVNLQRFIVRPINGPLGGDPIVINKYSGMIGYPIYATSGITVSTIFDPRIRPGVTLDIQTAFDYVNRTKWIASVLQHNLQPNTPGGAWLTQIAANSFGSKGDESGSQY</sequence>
<name>A0A6P0GDS8_XANPE</name>
<dbReference type="Proteomes" id="UP000471082">
    <property type="component" value="Unassembled WGS sequence"/>
</dbReference>
<dbReference type="EMBL" id="JAAGYU010000192">
    <property type="protein sequence ID" value="NEL78779.1"/>
    <property type="molecule type" value="Genomic_DNA"/>
</dbReference>
<gene>
    <name evidence="1" type="ORF">G3W61_21455</name>
</gene>
<proteinExistence type="predicted"/>
<comment type="caution">
    <text evidence="1">The sequence shown here is derived from an EMBL/GenBank/DDBJ whole genome shotgun (WGS) entry which is preliminary data.</text>
</comment>
<protein>
    <submittedName>
        <fullName evidence="1">Uncharacterized protein</fullName>
    </submittedName>
</protein>
<evidence type="ECO:0000313" key="2">
    <source>
        <dbReference type="Proteomes" id="UP000471082"/>
    </source>
</evidence>
<organism evidence="1 2">
    <name type="scientific">Xanthomonas perforans</name>
    <dbReference type="NCBI Taxonomy" id="442694"/>
    <lineage>
        <taxon>Bacteria</taxon>
        <taxon>Pseudomonadati</taxon>
        <taxon>Pseudomonadota</taxon>
        <taxon>Gammaproteobacteria</taxon>
        <taxon>Lysobacterales</taxon>
        <taxon>Lysobacteraceae</taxon>
        <taxon>Xanthomonas</taxon>
    </lineage>
</organism>
<accession>A0A6P0GDS8</accession>
<dbReference type="AlphaFoldDB" id="A0A6P0GDS8"/>
<reference evidence="1 2" key="1">
    <citation type="submission" date="2019-11" db="EMBL/GenBank/DDBJ databases">
        <title>Genome-resolved metagenomics to study the prevalence of co-infection and intraspecific heterogeneity among plant pathogen metapopulations.</title>
        <authorList>
            <person name="Newberry E."/>
            <person name="Bhandari R."/>
            <person name="Kemble J."/>
            <person name="Sikora E."/>
            <person name="Potnis N."/>
        </authorList>
    </citation>
    <scope>NUCLEOTIDE SEQUENCE [LARGE SCALE GENOMIC DNA]</scope>
    <source>
        <strain evidence="1">Xp_Tom_Tuscaloosa_18b</strain>
    </source>
</reference>